<gene>
    <name evidence="3" type="ORF">CEUSTIGMA_g13135.t1</name>
</gene>
<keyword evidence="4" id="KW-1185">Reference proteome</keyword>
<sequence>MVNERAVSRNAQVILQEWADFCLEHSALHHIAWLKTRRLNILTTVPAILLSAASGISTIAFSGQPCDHDPVTRVVFILLGIATLSGTTLIALNKFMNYMSLSDQHAIYSSLYLLTYNDILMNIAIDNTASSVYKNKVEFLKHCKSKIDSYLEREPPISDSVVKSLQRLGGAARKRDDSLKTSLFTRDDVLDAFTWLVIDAYRDGSVTPCDSVMEDTLGYREDVGDDLVMMSKMFEVTHNQEDFVLMKDLDNMLRKNPINHRRASVQHPHHGGQGLRRELRHENTTRGQFTH</sequence>
<evidence type="ECO:0000313" key="4">
    <source>
        <dbReference type="Proteomes" id="UP000232323"/>
    </source>
</evidence>
<name>A0A250XSE4_9CHLO</name>
<feature type="compositionally biased region" description="Basic and acidic residues" evidence="1">
    <location>
        <begin position="275"/>
        <end position="284"/>
    </location>
</feature>
<evidence type="ECO:0000256" key="2">
    <source>
        <dbReference type="SAM" id="Phobius"/>
    </source>
</evidence>
<evidence type="ECO:0000256" key="1">
    <source>
        <dbReference type="SAM" id="MobiDB-lite"/>
    </source>
</evidence>
<comment type="caution">
    <text evidence="3">The sequence shown here is derived from an EMBL/GenBank/DDBJ whole genome shotgun (WGS) entry which is preliminary data.</text>
</comment>
<dbReference type="EMBL" id="BEGY01000187">
    <property type="protein sequence ID" value="GAX85720.1"/>
    <property type="molecule type" value="Genomic_DNA"/>
</dbReference>
<keyword evidence="2" id="KW-0472">Membrane</keyword>
<evidence type="ECO:0008006" key="5">
    <source>
        <dbReference type="Google" id="ProtNLM"/>
    </source>
</evidence>
<accession>A0A250XSE4</accession>
<organism evidence="3 4">
    <name type="scientific">Chlamydomonas eustigma</name>
    <dbReference type="NCBI Taxonomy" id="1157962"/>
    <lineage>
        <taxon>Eukaryota</taxon>
        <taxon>Viridiplantae</taxon>
        <taxon>Chlorophyta</taxon>
        <taxon>core chlorophytes</taxon>
        <taxon>Chlorophyceae</taxon>
        <taxon>CS clade</taxon>
        <taxon>Chlamydomonadales</taxon>
        <taxon>Chlamydomonadaceae</taxon>
        <taxon>Chlamydomonas</taxon>
    </lineage>
</organism>
<reference evidence="3 4" key="1">
    <citation type="submission" date="2017-08" db="EMBL/GenBank/DDBJ databases">
        <title>Acidophilic green algal genome provides insights into adaptation to an acidic environment.</title>
        <authorList>
            <person name="Hirooka S."/>
            <person name="Hirose Y."/>
            <person name="Kanesaki Y."/>
            <person name="Higuchi S."/>
            <person name="Fujiwara T."/>
            <person name="Onuma R."/>
            <person name="Era A."/>
            <person name="Ohbayashi R."/>
            <person name="Uzuka A."/>
            <person name="Nozaki H."/>
            <person name="Yoshikawa H."/>
            <person name="Miyagishima S.Y."/>
        </authorList>
    </citation>
    <scope>NUCLEOTIDE SEQUENCE [LARGE SCALE GENOMIC DNA]</scope>
    <source>
        <strain evidence="3 4">NIES-2499</strain>
    </source>
</reference>
<dbReference type="AlphaFoldDB" id="A0A250XSE4"/>
<protein>
    <recommendedName>
        <fullName evidence="5">SMODS and SLOG-associating 2TM effector domain-containing protein</fullName>
    </recommendedName>
</protein>
<keyword evidence="2" id="KW-1133">Transmembrane helix</keyword>
<feature type="region of interest" description="Disordered" evidence="1">
    <location>
        <begin position="259"/>
        <end position="291"/>
    </location>
</feature>
<dbReference type="Proteomes" id="UP000232323">
    <property type="component" value="Unassembled WGS sequence"/>
</dbReference>
<feature type="transmembrane region" description="Helical" evidence="2">
    <location>
        <begin position="74"/>
        <end position="92"/>
    </location>
</feature>
<feature type="transmembrane region" description="Helical" evidence="2">
    <location>
        <begin position="39"/>
        <end position="62"/>
    </location>
</feature>
<proteinExistence type="predicted"/>
<feature type="compositionally biased region" description="Basic residues" evidence="1">
    <location>
        <begin position="259"/>
        <end position="270"/>
    </location>
</feature>
<keyword evidence="2" id="KW-0812">Transmembrane</keyword>
<evidence type="ECO:0000313" key="3">
    <source>
        <dbReference type="EMBL" id="GAX85720.1"/>
    </source>
</evidence>